<dbReference type="Proteomes" id="UP000265566">
    <property type="component" value="Chromosome 2"/>
</dbReference>
<name>A0A396J6D9_MEDTR</name>
<protein>
    <submittedName>
        <fullName evidence="1">Uncharacterized protein</fullName>
    </submittedName>
</protein>
<comment type="caution">
    <text evidence="1">The sequence shown here is derived from an EMBL/GenBank/DDBJ whole genome shotgun (WGS) entry which is preliminary data.</text>
</comment>
<proteinExistence type="predicted"/>
<evidence type="ECO:0000313" key="1">
    <source>
        <dbReference type="EMBL" id="RHN72842.1"/>
    </source>
</evidence>
<dbReference type="EMBL" id="PSQE01000002">
    <property type="protein sequence ID" value="RHN72842.1"/>
    <property type="molecule type" value="Genomic_DNA"/>
</dbReference>
<reference evidence="1" key="1">
    <citation type="journal article" date="2018" name="Nat. Plants">
        <title>Whole-genome landscape of Medicago truncatula symbiotic genes.</title>
        <authorList>
            <person name="Pecrix Y."/>
            <person name="Gamas P."/>
            <person name="Carrere S."/>
        </authorList>
    </citation>
    <scope>NUCLEOTIDE SEQUENCE</scope>
    <source>
        <tissue evidence="1">Leaves</tissue>
    </source>
</reference>
<accession>A0A396J6D9</accession>
<organism evidence="1">
    <name type="scientific">Medicago truncatula</name>
    <name type="common">Barrel medic</name>
    <name type="synonym">Medicago tribuloides</name>
    <dbReference type="NCBI Taxonomy" id="3880"/>
    <lineage>
        <taxon>Eukaryota</taxon>
        <taxon>Viridiplantae</taxon>
        <taxon>Streptophyta</taxon>
        <taxon>Embryophyta</taxon>
        <taxon>Tracheophyta</taxon>
        <taxon>Spermatophyta</taxon>
        <taxon>Magnoliopsida</taxon>
        <taxon>eudicotyledons</taxon>
        <taxon>Gunneridae</taxon>
        <taxon>Pentapetalae</taxon>
        <taxon>rosids</taxon>
        <taxon>fabids</taxon>
        <taxon>Fabales</taxon>
        <taxon>Fabaceae</taxon>
        <taxon>Papilionoideae</taxon>
        <taxon>50 kb inversion clade</taxon>
        <taxon>NPAAA clade</taxon>
        <taxon>Hologalegina</taxon>
        <taxon>IRL clade</taxon>
        <taxon>Trifolieae</taxon>
        <taxon>Medicago</taxon>
    </lineage>
</organism>
<dbReference type="Gramene" id="rna8603">
    <property type="protein sequence ID" value="RHN72842.1"/>
    <property type="gene ID" value="gene8603"/>
</dbReference>
<gene>
    <name evidence="1" type="ORF">MtrunA17_Chr2g0292131</name>
</gene>
<sequence length="45" mass="5389">MFIRSVRRTGQRSNNNLNGYLKLLCSINFFRLQHYTYTTVYALKS</sequence>
<dbReference type="AlphaFoldDB" id="A0A396J6D9"/>